<dbReference type="SUPFAM" id="SSF53335">
    <property type="entry name" value="S-adenosyl-L-methionine-dependent methyltransferases"/>
    <property type="match status" value="1"/>
</dbReference>
<dbReference type="Gene3D" id="3.40.50.150">
    <property type="entry name" value="Vaccinia Virus protein VP39"/>
    <property type="match status" value="1"/>
</dbReference>
<proteinExistence type="predicted"/>
<organism evidence="1 2">
    <name type="scientific">Desulfocucumis palustris</name>
    <dbReference type="NCBI Taxonomy" id="1898651"/>
    <lineage>
        <taxon>Bacteria</taxon>
        <taxon>Bacillati</taxon>
        <taxon>Bacillota</taxon>
        <taxon>Clostridia</taxon>
        <taxon>Eubacteriales</taxon>
        <taxon>Desulfocucumaceae</taxon>
        <taxon>Desulfocucumis</taxon>
    </lineage>
</organism>
<reference evidence="2" key="1">
    <citation type="submission" date="2018-02" db="EMBL/GenBank/DDBJ databases">
        <title>Genome sequence of Desulfocucumis palustris strain NAW-5.</title>
        <authorList>
            <person name="Watanabe M."/>
            <person name="Kojima H."/>
            <person name="Fukui M."/>
        </authorList>
    </citation>
    <scope>NUCLEOTIDE SEQUENCE [LARGE SCALE GENOMIC DNA]</scope>
    <source>
        <strain evidence="2">NAW-5</strain>
    </source>
</reference>
<gene>
    <name evidence="1" type="ORF">DCCM_2547</name>
</gene>
<evidence type="ECO:0000313" key="2">
    <source>
        <dbReference type="Proteomes" id="UP000239549"/>
    </source>
</evidence>
<protein>
    <submittedName>
        <fullName evidence="1">Uncharacterized protein</fullName>
    </submittedName>
</protein>
<dbReference type="InterPro" id="IPR029063">
    <property type="entry name" value="SAM-dependent_MTases_sf"/>
</dbReference>
<accession>A0A2L2XGU9</accession>
<keyword evidence="2" id="KW-1185">Reference proteome</keyword>
<dbReference type="RefSeq" id="WP_165792060.1">
    <property type="nucleotide sequence ID" value="NZ_BFAV01000102.1"/>
</dbReference>
<dbReference type="Proteomes" id="UP000239549">
    <property type="component" value="Unassembled WGS sequence"/>
</dbReference>
<evidence type="ECO:0000313" key="1">
    <source>
        <dbReference type="EMBL" id="GBF33446.1"/>
    </source>
</evidence>
<dbReference type="Pfam" id="PF13578">
    <property type="entry name" value="Methyltransf_24"/>
    <property type="match status" value="1"/>
</dbReference>
<comment type="caution">
    <text evidence="1">The sequence shown here is derived from an EMBL/GenBank/DDBJ whole genome shotgun (WGS) entry which is preliminary data.</text>
</comment>
<sequence length="395" mass="44388">MNFMINIENNYLTLRDAAGHFVIPLFSVNPSELNRDLSPQQLIDSFIININKYGEVIKYTYGTTTILDIIALSSLVYRTCTGVKHKNLRVLEMGSGFGCSTVFIALALKAFSEDNILFCLDTWNKAANKDGPGEIDNYLNSLEHFRAVTGYMDVSEQVKPVVCESVYGAEALRDDYFDMIFINTAGNYKNIYADILKAVRLIRPGGLIAGQGCNCKMSQLPEDIRDSIALSDDPGFIKDYNVGTIKALSAAFGENYGHFAPALVWHKSISMEDKGGAPLGETFEKMITGMFNSVMEALASINQDSLNRENIKLLYFILEMVENISGYLSNNFYNLRDREVKSTTMLLKNYIVHMINAMQNSQARVAKKYFQKAAVLHPEWSGRIRQEFNGHSLQR</sequence>
<name>A0A2L2XGU9_9FIRM</name>
<dbReference type="AlphaFoldDB" id="A0A2L2XGU9"/>
<dbReference type="EMBL" id="BFAV01000102">
    <property type="protein sequence ID" value="GBF33446.1"/>
    <property type="molecule type" value="Genomic_DNA"/>
</dbReference>